<dbReference type="Pfam" id="PF07980">
    <property type="entry name" value="SusD_RagB"/>
    <property type="match status" value="1"/>
</dbReference>
<protein>
    <submittedName>
        <fullName evidence="8">SusD family protein</fullName>
    </submittedName>
</protein>
<comment type="similarity">
    <text evidence="2">Belongs to the SusD family.</text>
</comment>
<dbReference type="SUPFAM" id="SSF48452">
    <property type="entry name" value="TPR-like"/>
    <property type="match status" value="1"/>
</dbReference>
<evidence type="ECO:0000259" key="7">
    <source>
        <dbReference type="Pfam" id="PF14322"/>
    </source>
</evidence>
<dbReference type="InterPro" id="IPR012944">
    <property type="entry name" value="SusD_RagB_dom"/>
</dbReference>
<dbReference type="RefSeq" id="WP_078829799.1">
    <property type="nucleotide sequence ID" value="NZ_FUWH01000001.1"/>
</dbReference>
<dbReference type="AlphaFoldDB" id="A0A1T4K5R2"/>
<dbReference type="PROSITE" id="PS51257">
    <property type="entry name" value="PROKAR_LIPOPROTEIN"/>
    <property type="match status" value="1"/>
</dbReference>
<evidence type="ECO:0000256" key="4">
    <source>
        <dbReference type="ARBA" id="ARBA00023136"/>
    </source>
</evidence>
<feature type="domain" description="RagB/SusD" evidence="6">
    <location>
        <begin position="373"/>
        <end position="467"/>
    </location>
</feature>
<keyword evidence="4" id="KW-0472">Membrane</keyword>
<organism evidence="8 9">
    <name type="scientific">Sediminibacterium ginsengisoli</name>
    <dbReference type="NCBI Taxonomy" id="413434"/>
    <lineage>
        <taxon>Bacteria</taxon>
        <taxon>Pseudomonadati</taxon>
        <taxon>Bacteroidota</taxon>
        <taxon>Chitinophagia</taxon>
        <taxon>Chitinophagales</taxon>
        <taxon>Chitinophagaceae</taxon>
        <taxon>Sediminibacterium</taxon>
    </lineage>
</organism>
<sequence>MKKLSFKIFIVIAAGFVAQSCKKQLDIPSRNSLDASLALVNKSGIEAAINSAYSVLKSERLYGRDMFSVPEAMADVAYANGRSSRLLSENRNQSLANMANWATSYNVINEINLTLAAIPAVADGSTADKARWEGELKFLRALYFFDLVKNYAYIPTFTVPSQDKGGIVINTVGFNSGTAASAYMPARASIADSYAQIMSDIYASVSLLSNANRGISYASKHAALALGSRVALYEGKWARADSFATAAIGLTGGIGSMTNTGNYVAGWRAATHPEGIFQVLFATLGENLGVNTSLAATHTTLSAPGAFAGVRQGQGDLVPNAFLLNELGISGFNASTLVSTSTPPPALTYGNDIRNRLFEWGVNAGGHYVECTKWMGKNGGPNWDNTVVIRWPELYLNRAEARYRQGLEPGAWTDLNVIRTARIVGFTVPVTPLTGQALLDEILRQRMLEFSFEGYRFYDLKRYGLAINKALPLTNLPATDFRLLPRIPVSEVDGNPNMVQNFNY</sequence>
<comment type="subcellular location">
    <subcellularLocation>
        <location evidence="1">Cell outer membrane</location>
    </subcellularLocation>
</comment>
<keyword evidence="9" id="KW-1185">Reference proteome</keyword>
<evidence type="ECO:0000256" key="5">
    <source>
        <dbReference type="ARBA" id="ARBA00023237"/>
    </source>
</evidence>
<dbReference type="Proteomes" id="UP000190888">
    <property type="component" value="Unassembled WGS sequence"/>
</dbReference>
<accession>A0A1T4K5R2</accession>
<dbReference type="Gene3D" id="1.25.40.390">
    <property type="match status" value="1"/>
</dbReference>
<reference evidence="8 9" key="1">
    <citation type="submission" date="2017-02" db="EMBL/GenBank/DDBJ databases">
        <authorList>
            <person name="Peterson S.W."/>
        </authorList>
    </citation>
    <scope>NUCLEOTIDE SEQUENCE [LARGE SCALE GENOMIC DNA]</scope>
    <source>
        <strain evidence="8 9">DSM 22335</strain>
    </source>
</reference>
<dbReference type="InterPro" id="IPR011990">
    <property type="entry name" value="TPR-like_helical_dom_sf"/>
</dbReference>
<dbReference type="EMBL" id="FUWH01000001">
    <property type="protein sequence ID" value="SJZ37746.1"/>
    <property type="molecule type" value="Genomic_DNA"/>
</dbReference>
<evidence type="ECO:0000259" key="6">
    <source>
        <dbReference type="Pfam" id="PF07980"/>
    </source>
</evidence>
<name>A0A1T4K5R2_9BACT</name>
<feature type="domain" description="SusD-like N-terminal" evidence="7">
    <location>
        <begin position="47"/>
        <end position="232"/>
    </location>
</feature>
<dbReference type="OrthoDB" id="1080118at2"/>
<keyword evidence="5" id="KW-0998">Cell outer membrane</keyword>
<dbReference type="STRING" id="413434.SAMN04488132_101465"/>
<dbReference type="GO" id="GO:0009279">
    <property type="term" value="C:cell outer membrane"/>
    <property type="evidence" value="ECO:0007669"/>
    <property type="project" value="UniProtKB-SubCell"/>
</dbReference>
<evidence type="ECO:0000313" key="9">
    <source>
        <dbReference type="Proteomes" id="UP000190888"/>
    </source>
</evidence>
<evidence type="ECO:0000256" key="1">
    <source>
        <dbReference type="ARBA" id="ARBA00004442"/>
    </source>
</evidence>
<gene>
    <name evidence="8" type="ORF">SAMN04488132_101465</name>
</gene>
<evidence type="ECO:0000256" key="3">
    <source>
        <dbReference type="ARBA" id="ARBA00022729"/>
    </source>
</evidence>
<proteinExistence type="inferred from homology"/>
<evidence type="ECO:0000256" key="2">
    <source>
        <dbReference type="ARBA" id="ARBA00006275"/>
    </source>
</evidence>
<dbReference type="Pfam" id="PF14322">
    <property type="entry name" value="SusD-like_3"/>
    <property type="match status" value="1"/>
</dbReference>
<keyword evidence="3" id="KW-0732">Signal</keyword>
<dbReference type="InterPro" id="IPR033985">
    <property type="entry name" value="SusD-like_N"/>
</dbReference>
<evidence type="ECO:0000313" key="8">
    <source>
        <dbReference type="EMBL" id="SJZ37746.1"/>
    </source>
</evidence>